<gene>
    <name evidence="3" type="ORF">SRIM_040980</name>
</gene>
<feature type="region of interest" description="Disordered" evidence="1">
    <location>
        <begin position="30"/>
        <end position="53"/>
    </location>
</feature>
<feature type="compositionally biased region" description="Low complexity" evidence="1">
    <location>
        <begin position="41"/>
        <end position="53"/>
    </location>
</feature>
<protein>
    <recommendedName>
        <fullName evidence="5">Lipoprotein</fullName>
    </recommendedName>
</protein>
<feature type="chain" id="PRO_5039215426" description="Lipoprotein" evidence="2">
    <location>
        <begin position="23"/>
        <end position="233"/>
    </location>
</feature>
<dbReference type="EMBL" id="CP048262">
    <property type="protein sequence ID" value="QST86599.1"/>
    <property type="molecule type" value="Genomic_DNA"/>
</dbReference>
<reference evidence="3" key="3">
    <citation type="journal article" date="2021" name="bioRxiv">
        <title>Bilateral symmetry of linear streptomycete chromosomes.</title>
        <authorList>
            <person name="Algora-Gallardo L."/>
            <person name="Schniete J.K."/>
            <person name="Mark D.R."/>
            <person name="Hunter I.S."/>
            <person name="Herron P.R."/>
        </authorList>
    </citation>
    <scope>NUCLEOTIDE SEQUENCE</scope>
    <source>
        <strain evidence="3">ATCC 10970</strain>
        <plasmid evidence="3">pSRP1</plasmid>
    </source>
</reference>
<evidence type="ECO:0008006" key="5">
    <source>
        <dbReference type="Google" id="ProtNLM"/>
    </source>
</evidence>
<reference evidence="3" key="2">
    <citation type="submission" date="2020-01" db="EMBL/GenBank/DDBJ databases">
        <authorList>
            <person name="Algora L."/>
            <person name="Schniete J.K."/>
            <person name="MacFadyen A."/>
            <person name="Hoskisson P.A."/>
            <person name="Hunter I.S."/>
            <person name="Herron P.R."/>
        </authorList>
    </citation>
    <scope>NUCLEOTIDE SEQUENCE</scope>
    <source>
        <strain evidence="3">ATCC 10970</strain>
        <plasmid evidence="3">pSRP1</plasmid>
    </source>
</reference>
<accession>A0A8A1V3M5</accession>
<evidence type="ECO:0000313" key="3">
    <source>
        <dbReference type="EMBL" id="QST86599.1"/>
    </source>
</evidence>
<evidence type="ECO:0000256" key="2">
    <source>
        <dbReference type="SAM" id="SignalP"/>
    </source>
</evidence>
<sequence length="233" mass="23772">MFPSSSALRPAAAVLLGTALLAGCTGGNDTGSVSGKHRESAGASGAAPARSAASGSGSAALPLIAKGPGPQAHYTVQAQPAPGTCHYRTVHGQPLQDASCTPGALNPDVTQATLKTTVCRPGGYTSKIRPPVSVTSVEKSANARSYGYTASLHDAEYDHLISLELGGDPNDARNLWVEPPSPGHRPGSGPNNPKDAVENKLHQALCAGQVTLDQVQQAIATDWTTALTTLHLT</sequence>
<keyword evidence="3" id="KW-0614">Plasmid</keyword>
<proteinExistence type="predicted"/>
<feature type="compositionally biased region" description="Low complexity" evidence="1">
    <location>
        <begin position="184"/>
        <end position="193"/>
    </location>
</feature>
<name>A0A8A1V3M5_STRR1</name>
<organism evidence="3 4">
    <name type="scientific">Streptomyces rimosus subsp. rimosus (strain ATCC 10970 / DSM 40260 / JCM 4667 / NRRL 2234)</name>
    <dbReference type="NCBI Taxonomy" id="1265868"/>
    <lineage>
        <taxon>Bacteria</taxon>
        <taxon>Bacillati</taxon>
        <taxon>Actinomycetota</taxon>
        <taxon>Actinomycetes</taxon>
        <taxon>Kitasatosporales</taxon>
        <taxon>Streptomycetaceae</taxon>
        <taxon>Streptomyces</taxon>
    </lineage>
</organism>
<evidence type="ECO:0000256" key="1">
    <source>
        <dbReference type="SAM" id="MobiDB-lite"/>
    </source>
</evidence>
<geneLocation type="plasmid" evidence="3 4">
    <name>pSRP1</name>
</geneLocation>
<feature type="region of interest" description="Disordered" evidence="1">
    <location>
        <begin position="177"/>
        <end position="196"/>
    </location>
</feature>
<dbReference type="GeneID" id="66860504"/>
<dbReference type="AlphaFoldDB" id="A0A8A1V3M5"/>
<dbReference type="Proteomes" id="UP000011074">
    <property type="component" value="Plasmid pSRP1"/>
</dbReference>
<reference evidence="3" key="1">
    <citation type="submission" date="2012-12" db="EMBL/GenBank/DDBJ databases">
        <authorList>
            <person name="Pethick F.E."/>
            <person name="MacFadyen A.C."/>
            <person name="Tang Z."/>
            <person name="Sangal V."/>
            <person name="Tze-Tze L."/>
            <person name="Chu J."/>
            <person name="Guo M."/>
            <person name="Kirby R."/>
            <person name="Hoskisson P.A."/>
            <person name="Herron P.R."/>
            <person name="Hunter I.S."/>
        </authorList>
    </citation>
    <scope>NUCLEOTIDE SEQUENCE</scope>
    <source>
        <strain evidence="3">ATCC 10970</strain>
        <plasmid evidence="3">pSRP1</plasmid>
    </source>
</reference>
<keyword evidence="2" id="KW-0732">Signal</keyword>
<evidence type="ECO:0000313" key="4">
    <source>
        <dbReference type="Proteomes" id="UP000011074"/>
    </source>
</evidence>
<feature type="signal peptide" evidence="2">
    <location>
        <begin position="1"/>
        <end position="22"/>
    </location>
</feature>
<dbReference type="RefSeq" id="WP_030185087.1">
    <property type="nucleotide sequence ID" value="NZ_CP048262.1"/>
</dbReference>